<reference evidence="2 3" key="1">
    <citation type="submission" date="2016-12" db="EMBL/GenBank/DDBJ databases">
        <title>The genomes of Aspergillus section Nigri reveals drivers in fungal speciation.</title>
        <authorList>
            <consortium name="DOE Joint Genome Institute"/>
            <person name="Vesth T.C."/>
            <person name="Nybo J."/>
            <person name="Theobald S."/>
            <person name="Brandl J."/>
            <person name="Frisvad J.C."/>
            <person name="Nielsen K.F."/>
            <person name="Lyhne E.K."/>
            <person name="Kogle M.E."/>
            <person name="Kuo A."/>
            <person name="Riley R."/>
            <person name="Clum A."/>
            <person name="Nolan M."/>
            <person name="Lipzen A."/>
            <person name="Salamov A."/>
            <person name="Henrissat B."/>
            <person name="Wiebenga A."/>
            <person name="De Vries R.P."/>
            <person name="Grigoriev I.V."/>
            <person name="Mortensen U.H."/>
            <person name="Andersen M.R."/>
            <person name="Baker S.E."/>
        </authorList>
    </citation>
    <scope>NUCLEOTIDE SEQUENCE [LARGE SCALE GENOMIC DNA]</scope>
    <source>
        <strain evidence="2 3">IBT 23096</strain>
    </source>
</reference>
<keyword evidence="3" id="KW-1185">Reference proteome</keyword>
<dbReference type="EMBL" id="MSFO01000004">
    <property type="protein sequence ID" value="PLB49106.1"/>
    <property type="molecule type" value="Genomic_DNA"/>
</dbReference>
<feature type="compositionally biased region" description="Acidic residues" evidence="1">
    <location>
        <begin position="84"/>
        <end position="99"/>
    </location>
</feature>
<comment type="caution">
    <text evidence="2">The sequence shown here is derived from an EMBL/GenBank/DDBJ whole genome shotgun (WGS) entry which is preliminary data.</text>
</comment>
<dbReference type="AlphaFoldDB" id="A0A2I2G899"/>
<name>A0A2I2G899_9EURO</name>
<sequence length="99" mass="10911">MGWDISALAPGPAGTVMIGEKGGIEGIARRARERRKREAEEQELGQGIREQEESASDKELENTLITKTQENGVDRKANGPVAVSDDEEQHELFDEFDDA</sequence>
<accession>A0A2I2G899</accession>
<dbReference type="GeneID" id="36562410"/>
<dbReference type="Proteomes" id="UP000234275">
    <property type="component" value="Unassembled WGS sequence"/>
</dbReference>
<evidence type="ECO:0000256" key="1">
    <source>
        <dbReference type="SAM" id="MobiDB-lite"/>
    </source>
</evidence>
<feature type="compositionally biased region" description="Basic and acidic residues" evidence="1">
    <location>
        <begin position="49"/>
        <end position="61"/>
    </location>
</feature>
<evidence type="ECO:0000313" key="3">
    <source>
        <dbReference type="Proteomes" id="UP000234275"/>
    </source>
</evidence>
<dbReference type="RefSeq" id="XP_024704408.1">
    <property type="nucleotide sequence ID" value="XM_024854704.1"/>
</dbReference>
<proteinExistence type="predicted"/>
<dbReference type="VEuPathDB" id="FungiDB:P170DRAFT_509728"/>
<organism evidence="2 3">
    <name type="scientific">Aspergillus steynii IBT 23096</name>
    <dbReference type="NCBI Taxonomy" id="1392250"/>
    <lineage>
        <taxon>Eukaryota</taxon>
        <taxon>Fungi</taxon>
        <taxon>Dikarya</taxon>
        <taxon>Ascomycota</taxon>
        <taxon>Pezizomycotina</taxon>
        <taxon>Eurotiomycetes</taxon>
        <taxon>Eurotiomycetidae</taxon>
        <taxon>Eurotiales</taxon>
        <taxon>Aspergillaceae</taxon>
        <taxon>Aspergillus</taxon>
        <taxon>Aspergillus subgen. Circumdati</taxon>
    </lineage>
</organism>
<feature type="region of interest" description="Disordered" evidence="1">
    <location>
        <begin position="30"/>
        <end position="99"/>
    </location>
</feature>
<protein>
    <submittedName>
        <fullName evidence="2">Uncharacterized protein</fullName>
    </submittedName>
</protein>
<gene>
    <name evidence="2" type="ORF">P170DRAFT_509728</name>
</gene>
<evidence type="ECO:0000313" key="2">
    <source>
        <dbReference type="EMBL" id="PLB49106.1"/>
    </source>
</evidence>